<feature type="region of interest" description="Disordered" evidence="1">
    <location>
        <begin position="149"/>
        <end position="176"/>
    </location>
</feature>
<evidence type="ECO:0000256" key="2">
    <source>
        <dbReference type="SAM" id="Phobius"/>
    </source>
</evidence>
<name>A0A4Z1CPA9_9ACTN</name>
<dbReference type="AlphaFoldDB" id="A0A4Z1CPA9"/>
<organism evidence="4 5">
    <name type="scientific">Nocardioides eburneiflavus</name>
    <dbReference type="NCBI Taxonomy" id="2518372"/>
    <lineage>
        <taxon>Bacteria</taxon>
        <taxon>Bacillati</taxon>
        <taxon>Actinomycetota</taxon>
        <taxon>Actinomycetes</taxon>
        <taxon>Propionibacteriales</taxon>
        <taxon>Nocardioidaceae</taxon>
        <taxon>Nocardioides</taxon>
    </lineage>
</organism>
<dbReference type="Proteomes" id="UP000297496">
    <property type="component" value="Unassembled WGS sequence"/>
</dbReference>
<dbReference type="EMBL" id="SRRO01000001">
    <property type="protein sequence ID" value="TGN66815.1"/>
    <property type="molecule type" value="Genomic_DNA"/>
</dbReference>
<comment type="caution">
    <text evidence="4">The sequence shown here is derived from an EMBL/GenBank/DDBJ whole genome shotgun (WGS) entry which is preliminary data.</text>
</comment>
<keyword evidence="5" id="KW-1185">Reference proteome</keyword>
<dbReference type="Pfam" id="PF03713">
    <property type="entry name" value="DUF305"/>
    <property type="match status" value="1"/>
</dbReference>
<sequence>MYVRFGLMIATSTIVMFALTYTNAFSVDHVRFSEERVYMALLMGAAMALVMLAFMWGMMYRNRAVNVGIVVGALVLGGTALYLSRSQALVDDESYMDAMIPHHSIAILTSERAGIEDVRVRELAAGITAAQRKEIKEMDWLVQDIEENGPATTQEEAEQRPVPDFEGTATGDVDGSGKENVLLRALFSFPFLGHGQD</sequence>
<evidence type="ECO:0000259" key="3">
    <source>
        <dbReference type="Pfam" id="PF03713"/>
    </source>
</evidence>
<gene>
    <name evidence="4" type="ORF">EXE59_11910</name>
</gene>
<accession>A0A4Z1CPA9</accession>
<dbReference type="InterPro" id="IPR012347">
    <property type="entry name" value="Ferritin-like"/>
</dbReference>
<keyword evidence="2" id="KW-0472">Membrane</keyword>
<evidence type="ECO:0000256" key="1">
    <source>
        <dbReference type="SAM" id="MobiDB-lite"/>
    </source>
</evidence>
<dbReference type="OrthoDB" id="8603558at2"/>
<feature type="transmembrane region" description="Helical" evidence="2">
    <location>
        <begin position="6"/>
        <end position="25"/>
    </location>
</feature>
<evidence type="ECO:0000313" key="4">
    <source>
        <dbReference type="EMBL" id="TGN66815.1"/>
    </source>
</evidence>
<evidence type="ECO:0000313" key="5">
    <source>
        <dbReference type="Proteomes" id="UP000297496"/>
    </source>
</evidence>
<dbReference type="InterPro" id="IPR005183">
    <property type="entry name" value="DUF305_CopM-like"/>
</dbReference>
<feature type="domain" description="DUF305" evidence="3">
    <location>
        <begin position="92"/>
        <end position="160"/>
    </location>
</feature>
<proteinExistence type="predicted"/>
<feature type="transmembrane region" description="Helical" evidence="2">
    <location>
        <begin position="64"/>
        <end position="83"/>
    </location>
</feature>
<reference evidence="4 5" key="1">
    <citation type="submission" date="2019-04" db="EMBL/GenBank/DDBJ databases">
        <title>Three New Species of Nocardioides, Nocardioides euryhalodurans sp. nov., Nocardioides seonyuensis sp. nov. and Nocardioides eburneoflavus sp. nov. Isolated from Soil.</title>
        <authorList>
            <person name="Roh S.G."/>
            <person name="Lee C."/>
            <person name="Kim M.-K."/>
            <person name="Kim S.B."/>
        </authorList>
    </citation>
    <scope>NUCLEOTIDE SEQUENCE [LARGE SCALE GENOMIC DNA]</scope>
    <source>
        <strain evidence="4 5">MMS17-SY213</strain>
    </source>
</reference>
<keyword evidence="2" id="KW-0812">Transmembrane</keyword>
<protein>
    <submittedName>
        <fullName evidence="4">DUF305 domain-containing protein</fullName>
    </submittedName>
</protein>
<keyword evidence="2" id="KW-1133">Transmembrane helix</keyword>
<dbReference type="Gene3D" id="1.20.1260.10">
    <property type="match status" value="1"/>
</dbReference>
<feature type="transmembrane region" description="Helical" evidence="2">
    <location>
        <begin position="37"/>
        <end position="58"/>
    </location>
</feature>